<evidence type="ECO:0000313" key="2">
    <source>
        <dbReference type="Proteomes" id="UP001151760"/>
    </source>
</evidence>
<accession>A0ABQ4YPX4</accession>
<reference evidence="1" key="2">
    <citation type="submission" date="2022-01" db="EMBL/GenBank/DDBJ databases">
        <authorList>
            <person name="Yamashiro T."/>
            <person name="Shiraishi A."/>
            <person name="Satake H."/>
            <person name="Nakayama K."/>
        </authorList>
    </citation>
    <scope>NUCLEOTIDE SEQUENCE</scope>
</reference>
<dbReference type="PANTHER" id="PTHR47266">
    <property type="entry name" value="ENDONUCLEASE-RELATED"/>
    <property type="match status" value="1"/>
</dbReference>
<evidence type="ECO:0000313" key="1">
    <source>
        <dbReference type="EMBL" id="GJS79903.1"/>
    </source>
</evidence>
<keyword evidence="2" id="KW-1185">Reference proteome</keyword>
<reference evidence="1" key="1">
    <citation type="journal article" date="2022" name="Int. J. Mol. Sci.">
        <title>Draft Genome of Tanacetum Coccineum: Genomic Comparison of Closely Related Tanacetum-Family Plants.</title>
        <authorList>
            <person name="Yamashiro T."/>
            <person name="Shiraishi A."/>
            <person name="Nakayama K."/>
            <person name="Satake H."/>
        </authorList>
    </citation>
    <scope>NUCLEOTIDE SEQUENCE</scope>
</reference>
<sequence length="214" mass="24727">MPSQDSSNRFCFYKDSILKSKIKKGVENMAADHLSRLENPNMGILTEKEIADEFPNEHLMVLKATLDNDEPWYADYVNYIVGKVIPPKWTTEKGNDSSLKTAYKTPTGCTPFRLVYGKACHLPMEIEHKAYWALKQCNMDLVEATKNRFMALNELMELQDEAYKNTQIYKEKTKKWHDSRLRGDKNFKTGDKVLLAKERIARTSSNFSARPCCK</sequence>
<dbReference type="EMBL" id="BQNB010010631">
    <property type="protein sequence ID" value="GJS79903.1"/>
    <property type="molecule type" value="Genomic_DNA"/>
</dbReference>
<dbReference type="Proteomes" id="UP001151760">
    <property type="component" value="Unassembled WGS sequence"/>
</dbReference>
<protein>
    <recommendedName>
        <fullName evidence="3">Reverse transcriptase domain-containing protein</fullName>
    </recommendedName>
</protein>
<organism evidence="1 2">
    <name type="scientific">Tanacetum coccineum</name>
    <dbReference type="NCBI Taxonomy" id="301880"/>
    <lineage>
        <taxon>Eukaryota</taxon>
        <taxon>Viridiplantae</taxon>
        <taxon>Streptophyta</taxon>
        <taxon>Embryophyta</taxon>
        <taxon>Tracheophyta</taxon>
        <taxon>Spermatophyta</taxon>
        <taxon>Magnoliopsida</taxon>
        <taxon>eudicotyledons</taxon>
        <taxon>Gunneridae</taxon>
        <taxon>Pentapetalae</taxon>
        <taxon>asterids</taxon>
        <taxon>campanulids</taxon>
        <taxon>Asterales</taxon>
        <taxon>Asteraceae</taxon>
        <taxon>Asteroideae</taxon>
        <taxon>Anthemideae</taxon>
        <taxon>Anthemidinae</taxon>
        <taxon>Tanacetum</taxon>
    </lineage>
</organism>
<proteinExistence type="predicted"/>
<name>A0ABQ4YPX4_9ASTR</name>
<evidence type="ECO:0008006" key="3">
    <source>
        <dbReference type="Google" id="ProtNLM"/>
    </source>
</evidence>
<comment type="caution">
    <text evidence="1">The sequence shown here is derived from an EMBL/GenBank/DDBJ whole genome shotgun (WGS) entry which is preliminary data.</text>
</comment>
<gene>
    <name evidence="1" type="ORF">Tco_0729784</name>
</gene>
<dbReference type="InterPro" id="IPR052160">
    <property type="entry name" value="Gypsy_RT_Integrase-like"/>
</dbReference>